<evidence type="ECO:0000256" key="6">
    <source>
        <dbReference type="ARBA" id="ARBA00023136"/>
    </source>
</evidence>
<keyword evidence="2 8" id="KW-0813">Transport</keyword>
<dbReference type="SUPFAM" id="SSF49464">
    <property type="entry name" value="Carboxypeptidase regulatory domain-like"/>
    <property type="match status" value="1"/>
</dbReference>
<dbReference type="EMBL" id="SUKA01000001">
    <property type="protein sequence ID" value="TJY68753.1"/>
    <property type="molecule type" value="Genomic_DNA"/>
</dbReference>
<dbReference type="GO" id="GO:0009279">
    <property type="term" value="C:cell outer membrane"/>
    <property type="evidence" value="ECO:0007669"/>
    <property type="project" value="UniProtKB-SubCell"/>
</dbReference>
<evidence type="ECO:0000256" key="2">
    <source>
        <dbReference type="ARBA" id="ARBA00022448"/>
    </source>
</evidence>
<keyword evidence="3 8" id="KW-1134">Transmembrane beta strand</keyword>
<evidence type="ECO:0000256" key="4">
    <source>
        <dbReference type="ARBA" id="ARBA00022692"/>
    </source>
</evidence>
<evidence type="ECO:0000313" key="14">
    <source>
        <dbReference type="Proteomes" id="UP000309872"/>
    </source>
</evidence>
<accession>A0A4U0H9Y9</accession>
<feature type="domain" description="TonB-dependent receptor plug" evidence="12">
    <location>
        <begin position="115"/>
        <end position="223"/>
    </location>
</feature>
<dbReference type="Pfam" id="PF00593">
    <property type="entry name" value="TonB_dep_Rec_b-barrel"/>
    <property type="match status" value="1"/>
</dbReference>
<dbReference type="InterPro" id="IPR039426">
    <property type="entry name" value="TonB-dep_rcpt-like"/>
</dbReference>
<dbReference type="Gene3D" id="2.60.40.1120">
    <property type="entry name" value="Carboxypeptidase-like, regulatory domain"/>
    <property type="match status" value="1"/>
</dbReference>
<dbReference type="Pfam" id="PF13715">
    <property type="entry name" value="CarbopepD_reg_2"/>
    <property type="match status" value="1"/>
</dbReference>
<evidence type="ECO:0000256" key="1">
    <source>
        <dbReference type="ARBA" id="ARBA00004571"/>
    </source>
</evidence>
<sequence length="1089" mass="122550">MSARGLVLVLWTCLVPFMVLGQNRSITGTVTDAQTGMPLEGVGVQVQNGSAGTSTAVDGTFSLQVPANAVLTISFVGYESQTLTVGNDIDLQIKLTAGIESMEEVVVVGYGTMRKKDLTGSIIQIRPDRIANENPRTVQDILRGTPGINVGFNPSAKGGGSLQIRGQRSVYTANNHNSPLIVLDGMFFYGELSEINPDDIEQIDVLKDASAAAVYGSKAANGVIIITTKRGKVGKPVINFTANMGATGLSNFRERWDPDAYMRHRRDWLLQSTYGLNPETGVYGAYQSGLANQPEFYTRPDELPSNVSLDAWRGYTTNNPEESDLSIWATRLGLGGGNGSGKALQNFLNGNVIDWKKHAFRTGFDQDYNTSVSGASERSNYYFSMGYLKNQGAVVSDNYRAVRANMKLNTQVTDWLEIGANVNFQDRSDGNIGIDLGQTMQNSPFADYADEAGNLLQFPLDDQFGQRGYNFDFQRQFLELDKGFTVFNTILQAKVKLPFNITYSFNASPRYQFFHDRYFMSADLPGSNPINRGANRESAKRFDWSLNNTITWDHTFAEKHRLNVTLVQEAEQLRYWSERIEARNILPSDALGFHGIGFGDKEYSNFSSNDINETADALMARLFYNYDDRYMLNATIRRDGYSAFATNDPYGVFPSFGAAWAFSNEGFFQKWSHIMNNGKLRVSYGENGNRSLEHPYLALADLNRGGGKMQGYINSSSGQMLQYRYLMMGRLANPNLEWEKTASWNFGLDFGFLNDRISGSLEYYHAQTHDMIMNERLPGFSGFASITTNLGQVNNSGIELALNTRNIEKENFRWSTGIGFSYNRNRIKHLYYDYEDVLDADGNVTGRRELDDENNQWFIGQSINTIWNYRVTGIWQVDEIEEAERYGQRPGDPKVENSYTGDDRVNSDGTITAVYNNRDRQFLGEGVAPYHWSFRNEFTFWKDLTFSFQIYSFMGHKRTSGNYLNNDDSGGNMQHGLANRQAKEYWTPENPTNKFGRIQATGPRNTDAATPPKLYNASFIRLDNIAIGYTLPQQWTSRYNLNRVKVFGAVRNAATWAQEWIYGDPEVNVGDFPDSWASRTFTFGINLNL</sequence>
<dbReference type="NCBIfam" id="TIGR04056">
    <property type="entry name" value="OMP_RagA_SusC"/>
    <property type="match status" value="1"/>
</dbReference>
<dbReference type="SUPFAM" id="SSF56935">
    <property type="entry name" value="Porins"/>
    <property type="match status" value="1"/>
</dbReference>
<comment type="caution">
    <text evidence="13">The sequence shown here is derived from an EMBL/GenBank/DDBJ whole genome shotgun (WGS) entry which is preliminary data.</text>
</comment>
<dbReference type="InterPro" id="IPR037066">
    <property type="entry name" value="Plug_dom_sf"/>
</dbReference>
<evidence type="ECO:0000256" key="9">
    <source>
        <dbReference type="RuleBase" id="RU003357"/>
    </source>
</evidence>
<evidence type="ECO:0000256" key="3">
    <source>
        <dbReference type="ARBA" id="ARBA00022452"/>
    </source>
</evidence>
<dbReference type="InterPro" id="IPR023997">
    <property type="entry name" value="TonB-dep_OMP_SusC/RagA_CS"/>
</dbReference>
<reference evidence="13 14" key="1">
    <citation type="submission" date="2019-04" db="EMBL/GenBank/DDBJ databases">
        <title>Sphingobacterium olei sp. nov., isolated from oil-contaminated soil.</title>
        <authorList>
            <person name="Liu B."/>
        </authorList>
    </citation>
    <scope>NUCLEOTIDE SEQUENCE [LARGE SCALE GENOMIC DNA]</scope>
    <source>
        <strain evidence="13 14">Y3L14</strain>
    </source>
</reference>
<dbReference type="InterPro" id="IPR008969">
    <property type="entry name" value="CarboxyPept-like_regulatory"/>
</dbReference>
<evidence type="ECO:0000256" key="8">
    <source>
        <dbReference type="PROSITE-ProRule" id="PRU01360"/>
    </source>
</evidence>
<gene>
    <name evidence="13" type="ORF">FAZ19_00700</name>
</gene>
<dbReference type="InterPro" id="IPR036942">
    <property type="entry name" value="Beta-barrel_TonB_sf"/>
</dbReference>
<evidence type="ECO:0000256" key="7">
    <source>
        <dbReference type="ARBA" id="ARBA00023237"/>
    </source>
</evidence>
<keyword evidence="6 8" id="KW-0472">Membrane</keyword>
<dbReference type="NCBIfam" id="TIGR04057">
    <property type="entry name" value="SusC_RagA_signa"/>
    <property type="match status" value="1"/>
</dbReference>
<feature type="region of interest" description="Disordered" evidence="10">
    <location>
        <begin position="988"/>
        <end position="1007"/>
    </location>
</feature>
<keyword evidence="14" id="KW-1185">Reference proteome</keyword>
<keyword evidence="4 8" id="KW-0812">Transmembrane</keyword>
<dbReference type="Pfam" id="PF07715">
    <property type="entry name" value="Plug"/>
    <property type="match status" value="1"/>
</dbReference>
<keyword evidence="5 9" id="KW-0798">TonB box</keyword>
<evidence type="ECO:0000256" key="5">
    <source>
        <dbReference type="ARBA" id="ARBA00023077"/>
    </source>
</evidence>
<keyword evidence="7 8" id="KW-0998">Cell outer membrane</keyword>
<dbReference type="Gene3D" id="2.170.130.10">
    <property type="entry name" value="TonB-dependent receptor, plug domain"/>
    <property type="match status" value="1"/>
</dbReference>
<dbReference type="InterPro" id="IPR023996">
    <property type="entry name" value="TonB-dep_OMP_SusC/RagA"/>
</dbReference>
<evidence type="ECO:0000256" key="10">
    <source>
        <dbReference type="SAM" id="MobiDB-lite"/>
    </source>
</evidence>
<dbReference type="OrthoDB" id="9768177at2"/>
<evidence type="ECO:0000313" key="13">
    <source>
        <dbReference type="EMBL" id="TJY68753.1"/>
    </source>
</evidence>
<name>A0A4U0H9Y9_9SPHI</name>
<dbReference type="InterPro" id="IPR012910">
    <property type="entry name" value="Plug_dom"/>
</dbReference>
<organism evidence="13 14">
    <name type="scientific">Sphingobacterium alkalisoli</name>
    <dbReference type="NCBI Taxonomy" id="1874115"/>
    <lineage>
        <taxon>Bacteria</taxon>
        <taxon>Pseudomonadati</taxon>
        <taxon>Bacteroidota</taxon>
        <taxon>Sphingobacteriia</taxon>
        <taxon>Sphingobacteriales</taxon>
        <taxon>Sphingobacteriaceae</taxon>
        <taxon>Sphingobacterium</taxon>
    </lineage>
</organism>
<comment type="subcellular location">
    <subcellularLocation>
        <location evidence="1 8">Cell outer membrane</location>
        <topology evidence="1 8">Multi-pass membrane protein</topology>
    </subcellularLocation>
</comment>
<evidence type="ECO:0000259" key="12">
    <source>
        <dbReference type="Pfam" id="PF07715"/>
    </source>
</evidence>
<dbReference type="AlphaFoldDB" id="A0A4U0H9Y9"/>
<dbReference type="PROSITE" id="PS52016">
    <property type="entry name" value="TONB_DEPENDENT_REC_3"/>
    <property type="match status" value="1"/>
</dbReference>
<comment type="similarity">
    <text evidence="8 9">Belongs to the TonB-dependent receptor family.</text>
</comment>
<proteinExistence type="inferred from homology"/>
<dbReference type="Gene3D" id="2.40.170.20">
    <property type="entry name" value="TonB-dependent receptor, beta-barrel domain"/>
    <property type="match status" value="1"/>
</dbReference>
<evidence type="ECO:0000259" key="11">
    <source>
        <dbReference type="Pfam" id="PF00593"/>
    </source>
</evidence>
<protein>
    <submittedName>
        <fullName evidence="13">SusC/RagA family TonB-linked outer membrane protein</fullName>
    </submittedName>
</protein>
<feature type="domain" description="TonB-dependent receptor-like beta-barrel" evidence="11">
    <location>
        <begin position="446"/>
        <end position="923"/>
    </location>
</feature>
<dbReference type="Proteomes" id="UP000309872">
    <property type="component" value="Unassembled WGS sequence"/>
</dbReference>
<dbReference type="InterPro" id="IPR000531">
    <property type="entry name" value="Beta-barrel_TonB"/>
</dbReference>